<dbReference type="InterPro" id="IPR036291">
    <property type="entry name" value="NAD(P)-bd_dom_sf"/>
</dbReference>
<feature type="domain" description="Ketoreductase" evidence="4">
    <location>
        <begin position="7"/>
        <end position="201"/>
    </location>
</feature>
<dbReference type="Gene3D" id="3.40.50.720">
    <property type="entry name" value="NAD(P)-binding Rossmann-like Domain"/>
    <property type="match status" value="1"/>
</dbReference>
<dbReference type="STRING" id="1834516.BL253_31315"/>
<comment type="similarity">
    <text evidence="1 3">Belongs to the short-chain dehydrogenases/reductases (SDR) family.</text>
</comment>
<dbReference type="InterPro" id="IPR051687">
    <property type="entry name" value="Peroxisomal_Beta-Oxidation"/>
</dbReference>
<dbReference type="AlphaFoldDB" id="A0A1V2I269"/>
<dbReference type="Pfam" id="PF00106">
    <property type="entry name" value="adh_short"/>
    <property type="match status" value="1"/>
</dbReference>
<keyword evidence="6" id="KW-1185">Reference proteome</keyword>
<dbReference type="FunFam" id="3.40.50.720:FF:000084">
    <property type="entry name" value="Short-chain dehydrogenase reductase"/>
    <property type="match status" value="1"/>
</dbReference>
<dbReference type="InterPro" id="IPR020904">
    <property type="entry name" value="Sc_DH/Rdtase_CS"/>
</dbReference>
<name>A0A1V2I269_9ACTN</name>
<proteinExistence type="inferred from homology"/>
<dbReference type="SMART" id="SM00822">
    <property type="entry name" value="PKS_KR"/>
    <property type="match status" value="1"/>
</dbReference>
<accession>A0A1V2I269</accession>
<sequence length="307" mass="32005">MRLLDGKVAIVTGAGHGIGRGHALELARQGAKVVVNDLGGSVRGEGAGRAADETVALIEKRGGTAVPDYSDVGDAGQCGELVQRAVSAFGKLDILVNNAGIVRDAVIWNMPPEDFDAVIRVHLRGTWATCHHAAKYWRAAAKAAGGKVGGRIINTTSGAGLGGNFGQSGYAAAKAAIVGLTQTLALELLRTGVTVNAVGPAGLTRITATIPGMGEAFEPDEVPEGEFHPMDPSNSSPLVAWLASDEADHVTGQVIRVLDDRIIWMRGWTERATISSGGRRWDAAKLGEVLAQDLFETRGAGLRFAQS</sequence>
<evidence type="ECO:0000259" key="4">
    <source>
        <dbReference type="SMART" id="SM00822"/>
    </source>
</evidence>
<dbReference type="SUPFAM" id="SSF51735">
    <property type="entry name" value="NAD(P)-binding Rossmann-fold domains"/>
    <property type="match status" value="1"/>
</dbReference>
<dbReference type="EMBL" id="MOMC01000075">
    <property type="protein sequence ID" value="ONH24093.1"/>
    <property type="molecule type" value="Genomic_DNA"/>
</dbReference>
<dbReference type="Proteomes" id="UP000188929">
    <property type="component" value="Unassembled WGS sequence"/>
</dbReference>
<dbReference type="PROSITE" id="PS00061">
    <property type="entry name" value="ADH_SHORT"/>
    <property type="match status" value="1"/>
</dbReference>
<dbReference type="PANTHER" id="PTHR45024">
    <property type="entry name" value="DEHYDROGENASES, SHORT CHAIN"/>
    <property type="match status" value="1"/>
</dbReference>
<dbReference type="OrthoDB" id="9808187at2"/>
<dbReference type="PRINTS" id="PR00080">
    <property type="entry name" value="SDRFAMILY"/>
</dbReference>
<reference evidence="6" key="1">
    <citation type="submission" date="2016-10" db="EMBL/GenBank/DDBJ databases">
        <title>Frankia sp. NRRL B-16386 Genome sequencing.</title>
        <authorList>
            <person name="Ghodhbane-Gtari F."/>
            <person name="Swanson E."/>
            <person name="Gueddou A."/>
            <person name="Hezbri K."/>
            <person name="Ktari K."/>
            <person name="Nouioui I."/>
            <person name="Morris K."/>
            <person name="Simpson S."/>
            <person name="Abebe-Akele F."/>
            <person name="Thomas K."/>
            <person name="Gtari M."/>
            <person name="Tisa L.S."/>
        </authorList>
    </citation>
    <scope>NUCLEOTIDE SEQUENCE [LARGE SCALE GENOMIC DNA]</scope>
    <source>
        <strain evidence="6">NRRL B-16386</strain>
    </source>
</reference>
<dbReference type="GO" id="GO:0016491">
    <property type="term" value="F:oxidoreductase activity"/>
    <property type="evidence" value="ECO:0007669"/>
    <property type="project" value="UniProtKB-KW"/>
</dbReference>
<evidence type="ECO:0000256" key="2">
    <source>
        <dbReference type="ARBA" id="ARBA00023002"/>
    </source>
</evidence>
<protein>
    <submittedName>
        <fullName evidence="5">Short-chain dehydrogenase</fullName>
    </submittedName>
</protein>
<gene>
    <name evidence="5" type="ORF">BL253_31315</name>
</gene>
<dbReference type="PANTHER" id="PTHR45024:SF2">
    <property type="entry name" value="SCP2 DOMAIN-CONTAINING PROTEIN"/>
    <property type="match status" value="1"/>
</dbReference>
<evidence type="ECO:0000313" key="5">
    <source>
        <dbReference type="EMBL" id="ONH24093.1"/>
    </source>
</evidence>
<comment type="caution">
    <text evidence="5">The sequence shown here is derived from an EMBL/GenBank/DDBJ whole genome shotgun (WGS) entry which is preliminary data.</text>
</comment>
<evidence type="ECO:0000256" key="3">
    <source>
        <dbReference type="RuleBase" id="RU000363"/>
    </source>
</evidence>
<evidence type="ECO:0000256" key="1">
    <source>
        <dbReference type="ARBA" id="ARBA00006484"/>
    </source>
</evidence>
<organism evidence="5 6">
    <name type="scientific">Pseudofrankia asymbiotica</name>
    <dbReference type="NCBI Taxonomy" id="1834516"/>
    <lineage>
        <taxon>Bacteria</taxon>
        <taxon>Bacillati</taxon>
        <taxon>Actinomycetota</taxon>
        <taxon>Actinomycetes</taxon>
        <taxon>Frankiales</taxon>
        <taxon>Frankiaceae</taxon>
        <taxon>Pseudofrankia</taxon>
    </lineage>
</organism>
<keyword evidence="2" id="KW-0560">Oxidoreductase</keyword>
<evidence type="ECO:0000313" key="6">
    <source>
        <dbReference type="Proteomes" id="UP000188929"/>
    </source>
</evidence>
<dbReference type="InterPro" id="IPR057326">
    <property type="entry name" value="KR_dom"/>
</dbReference>
<dbReference type="RefSeq" id="WP_076821008.1">
    <property type="nucleotide sequence ID" value="NZ_MOMC01000075.1"/>
</dbReference>
<dbReference type="InterPro" id="IPR002347">
    <property type="entry name" value="SDR_fam"/>
</dbReference>
<dbReference type="PRINTS" id="PR00081">
    <property type="entry name" value="GDHRDH"/>
</dbReference>